<dbReference type="EMBL" id="JAAKFY010000027">
    <property type="protein sequence ID" value="KAF3833140.1"/>
    <property type="molecule type" value="Genomic_DNA"/>
</dbReference>
<feature type="compositionally biased region" description="Acidic residues" evidence="1">
    <location>
        <begin position="44"/>
        <end position="58"/>
    </location>
</feature>
<feature type="compositionally biased region" description="Basic and acidic residues" evidence="1">
    <location>
        <begin position="89"/>
        <end position="130"/>
    </location>
</feature>
<keyword evidence="3" id="KW-1185">Reference proteome</keyword>
<evidence type="ECO:0000313" key="2">
    <source>
        <dbReference type="EMBL" id="KAF3833140.1"/>
    </source>
</evidence>
<sequence>MKPEEESINDLVETPNCWEINFTSMWKVKPTEDNLANKDQICETPEEEEEEKEPEESPDLNQTEAGEAGLQEMESGEETKLSLAAVVANKDKSCKTREKKVEEEVKDPEEVSDPKQTEAQEEVLLKEEQN</sequence>
<evidence type="ECO:0000313" key="3">
    <source>
        <dbReference type="Proteomes" id="UP000518266"/>
    </source>
</evidence>
<comment type="caution">
    <text evidence="2">The sequence shown here is derived from an EMBL/GenBank/DDBJ whole genome shotgun (WGS) entry which is preliminary data.</text>
</comment>
<dbReference type="Proteomes" id="UP000518266">
    <property type="component" value="Unassembled WGS sequence"/>
</dbReference>
<evidence type="ECO:0000256" key="1">
    <source>
        <dbReference type="SAM" id="MobiDB-lite"/>
    </source>
</evidence>
<name>A0A7J5X816_DISMA</name>
<protein>
    <submittedName>
        <fullName evidence="2">Uncharacterized protein</fullName>
    </submittedName>
</protein>
<reference evidence="2 3" key="1">
    <citation type="submission" date="2020-03" db="EMBL/GenBank/DDBJ databases">
        <title>Dissostichus mawsoni Genome sequencing and assembly.</title>
        <authorList>
            <person name="Park H."/>
        </authorList>
    </citation>
    <scope>NUCLEOTIDE SEQUENCE [LARGE SCALE GENOMIC DNA]</scope>
    <source>
        <strain evidence="2">DM0001</strain>
        <tissue evidence="2">Muscle</tissue>
    </source>
</reference>
<accession>A0A7J5X816</accession>
<gene>
    <name evidence="2" type="ORF">F7725_026805</name>
</gene>
<feature type="region of interest" description="Disordered" evidence="1">
    <location>
        <begin position="29"/>
        <end position="130"/>
    </location>
</feature>
<organism evidence="2 3">
    <name type="scientific">Dissostichus mawsoni</name>
    <name type="common">Antarctic cod</name>
    <dbReference type="NCBI Taxonomy" id="36200"/>
    <lineage>
        <taxon>Eukaryota</taxon>
        <taxon>Metazoa</taxon>
        <taxon>Chordata</taxon>
        <taxon>Craniata</taxon>
        <taxon>Vertebrata</taxon>
        <taxon>Euteleostomi</taxon>
        <taxon>Actinopterygii</taxon>
        <taxon>Neopterygii</taxon>
        <taxon>Teleostei</taxon>
        <taxon>Neoteleostei</taxon>
        <taxon>Acanthomorphata</taxon>
        <taxon>Eupercaria</taxon>
        <taxon>Perciformes</taxon>
        <taxon>Notothenioidei</taxon>
        <taxon>Nototheniidae</taxon>
        <taxon>Dissostichus</taxon>
    </lineage>
</organism>
<dbReference type="AlphaFoldDB" id="A0A7J5X816"/>
<proteinExistence type="predicted"/>